<reference evidence="2 3" key="1">
    <citation type="journal article" date="2019" name="Sci. Rep.">
        <title>Orb-weaving spider Araneus ventricosus genome elucidates the spidroin gene catalogue.</title>
        <authorList>
            <person name="Kono N."/>
            <person name="Nakamura H."/>
            <person name="Ohtoshi R."/>
            <person name="Moran D.A.P."/>
            <person name="Shinohara A."/>
            <person name="Yoshida Y."/>
            <person name="Fujiwara M."/>
            <person name="Mori M."/>
            <person name="Tomita M."/>
            <person name="Arakawa K."/>
        </authorList>
    </citation>
    <scope>NUCLEOTIDE SEQUENCE [LARGE SCALE GENOMIC DNA]</scope>
</reference>
<name>A0A4Y2E570_ARAVE</name>
<comment type="caution">
    <text evidence="2">The sequence shown here is derived from an EMBL/GenBank/DDBJ whole genome shotgun (WGS) entry which is preliminary data.</text>
</comment>
<evidence type="ECO:0000313" key="3">
    <source>
        <dbReference type="Proteomes" id="UP000499080"/>
    </source>
</evidence>
<feature type="region of interest" description="Disordered" evidence="1">
    <location>
        <begin position="66"/>
        <end position="87"/>
    </location>
</feature>
<protein>
    <submittedName>
        <fullName evidence="2">Uncharacterized protein</fullName>
    </submittedName>
</protein>
<dbReference type="EMBL" id="BGPR01000498">
    <property type="protein sequence ID" value="GBM23456.1"/>
    <property type="molecule type" value="Genomic_DNA"/>
</dbReference>
<organism evidence="2 3">
    <name type="scientific">Araneus ventricosus</name>
    <name type="common">Orbweaver spider</name>
    <name type="synonym">Epeira ventricosa</name>
    <dbReference type="NCBI Taxonomy" id="182803"/>
    <lineage>
        <taxon>Eukaryota</taxon>
        <taxon>Metazoa</taxon>
        <taxon>Ecdysozoa</taxon>
        <taxon>Arthropoda</taxon>
        <taxon>Chelicerata</taxon>
        <taxon>Arachnida</taxon>
        <taxon>Araneae</taxon>
        <taxon>Araneomorphae</taxon>
        <taxon>Entelegynae</taxon>
        <taxon>Araneoidea</taxon>
        <taxon>Araneidae</taxon>
        <taxon>Araneus</taxon>
    </lineage>
</organism>
<evidence type="ECO:0000313" key="2">
    <source>
        <dbReference type="EMBL" id="GBM23456.1"/>
    </source>
</evidence>
<proteinExistence type="predicted"/>
<gene>
    <name evidence="2" type="ORF">AVEN_181572_1</name>
</gene>
<sequence length="104" mass="11509">MLLELVTDVGKSVCCEIRKATLKPGPFGRKRHELDSPKLGGRLPHHLTLISPSVKAHGNELQFSRIFGPPTRLSPKRSQNLTSPLKKPTVSDKEIFLDRSVSEG</sequence>
<keyword evidence="3" id="KW-1185">Reference proteome</keyword>
<accession>A0A4Y2E570</accession>
<dbReference type="AlphaFoldDB" id="A0A4Y2E570"/>
<evidence type="ECO:0000256" key="1">
    <source>
        <dbReference type="SAM" id="MobiDB-lite"/>
    </source>
</evidence>
<dbReference type="Proteomes" id="UP000499080">
    <property type="component" value="Unassembled WGS sequence"/>
</dbReference>